<dbReference type="PROSITE" id="PS51898">
    <property type="entry name" value="TYR_RECOMBINASE"/>
    <property type="match status" value="1"/>
</dbReference>
<evidence type="ECO:0000256" key="4">
    <source>
        <dbReference type="ARBA" id="ARBA00023172"/>
    </source>
</evidence>
<dbReference type="Gene3D" id="3.30.160.390">
    <property type="entry name" value="Integrase, DNA-binding domain"/>
    <property type="match status" value="1"/>
</dbReference>
<feature type="compositionally biased region" description="Basic and acidic residues" evidence="5">
    <location>
        <begin position="23"/>
        <end position="35"/>
    </location>
</feature>
<evidence type="ECO:0000313" key="7">
    <source>
        <dbReference type="EMBL" id="APG24247.1"/>
    </source>
</evidence>
<dbReference type="Gene3D" id="1.10.443.10">
    <property type="entry name" value="Intergrase catalytic core"/>
    <property type="match status" value="1"/>
</dbReference>
<dbReference type="PANTHER" id="PTHR30629">
    <property type="entry name" value="PROPHAGE INTEGRASE"/>
    <property type="match status" value="1"/>
</dbReference>
<evidence type="ECO:0000256" key="2">
    <source>
        <dbReference type="ARBA" id="ARBA00022908"/>
    </source>
</evidence>
<keyword evidence="8" id="KW-1185">Reference proteome</keyword>
<dbReference type="InterPro" id="IPR038488">
    <property type="entry name" value="Integrase_DNA-bd_sf"/>
</dbReference>
<dbReference type="EMBL" id="CP015518">
    <property type="protein sequence ID" value="APG24247.1"/>
    <property type="molecule type" value="Genomic_DNA"/>
</dbReference>
<proteinExistence type="inferred from homology"/>
<dbReference type="InterPro" id="IPR002104">
    <property type="entry name" value="Integrase_catalytic"/>
</dbReference>
<dbReference type="KEGG" id="pace:A6070_12375"/>
<dbReference type="AlphaFoldDB" id="A0A1L3GEA4"/>
<sequence>MRNYSRPKSNRFTFNQRALDALPPHDPDSPSRETEYTDQSCVGLQLRVSKNGRKFFQHRYRYLGRKRCLSLGEYPHVSIQDARTRVGEQRAALARDIDPADEREQRRSEPTLAEYGRDHYMPHAKQHKKTWQEDEWKIERRLIPILGHLRLSSVTTRDVAAFHSAEKSRSSAVTANHHLTLIKRMFNLAVKWGFLERSPAAGVEKFKAPPHRERYLTKEELPRFLKALEDLRDREAAAALSLALYTGCRRNEVMSLRWDQVLLDEGRLYLPITKNNRSRSVLLNPRAIKVLEELQDCGKEDEYVFPSRSGTKLPYRRDMRKTFANVCKAAGITGLRIHDLRHSFATLAIQGGASLYDVQKLLGHQDIAMTQRYAHMVDESQRRATDNMAQVIDNMVAG</sequence>
<name>A0A1L3GEA4_SYNAC</name>
<reference evidence="7 8" key="1">
    <citation type="journal article" date="2017" name="Genome Announc.">
        <title>Complete Genome Sequences of Two Acetylene-Fermenting Pelobacter acetylenicus Strains.</title>
        <authorList>
            <person name="Sutton J.M."/>
            <person name="Baesman S.M."/>
            <person name="Fierst J.L."/>
            <person name="Poret-Peterson A.T."/>
            <person name="Oremland R.S."/>
            <person name="Dunlap D.S."/>
            <person name="Akob D.M."/>
        </authorList>
    </citation>
    <scope>NUCLEOTIDE SEQUENCE [LARGE SCALE GENOMIC DNA]</scope>
    <source>
        <strain evidence="7 8">DSM 3247</strain>
    </source>
</reference>
<feature type="region of interest" description="Disordered" evidence="5">
    <location>
        <begin position="1"/>
        <end position="38"/>
    </location>
</feature>
<evidence type="ECO:0000256" key="3">
    <source>
        <dbReference type="ARBA" id="ARBA00023125"/>
    </source>
</evidence>
<dbReference type="Gene3D" id="1.10.150.130">
    <property type="match status" value="1"/>
</dbReference>
<protein>
    <submittedName>
        <fullName evidence="7">Integrase</fullName>
    </submittedName>
</protein>
<dbReference type="Pfam" id="PF13356">
    <property type="entry name" value="Arm-DNA-bind_3"/>
    <property type="match status" value="1"/>
</dbReference>
<dbReference type="Pfam" id="PF22022">
    <property type="entry name" value="Phage_int_M"/>
    <property type="match status" value="1"/>
</dbReference>
<dbReference type="InterPro" id="IPR053876">
    <property type="entry name" value="Phage_int_M"/>
</dbReference>
<dbReference type="InterPro" id="IPR010998">
    <property type="entry name" value="Integrase_recombinase_N"/>
</dbReference>
<dbReference type="Proteomes" id="UP000182264">
    <property type="component" value="Chromosome"/>
</dbReference>
<dbReference type="STRING" id="29542.A6070_12375"/>
<dbReference type="GO" id="GO:0003677">
    <property type="term" value="F:DNA binding"/>
    <property type="evidence" value="ECO:0007669"/>
    <property type="project" value="UniProtKB-KW"/>
</dbReference>
<dbReference type="InterPro" id="IPR050808">
    <property type="entry name" value="Phage_Integrase"/>
</dbReference>
<dbReference type="InterPro" id="IPR013762">
    <property type="entry name" value="Integrase-like_cat_sf"/>
</dbReference>
<accession>A0A1L3GEA4</accession>
<dbReference type="GO" id="GO:0015074">
    <property type="term" value="P:DNA integration"/>
    <property type="evidence" value="ECO:0007669"/>
    <property type="project" value="UniProtKB-KW"/>
</dbReference>
<feature type="compositionally biased region" description="Polar residues" evidence="5">
    <location>
        <begin position="1"/>
        <end position="16"/>
    </location>
</feature>
<dbReference type="GO" id="GO:0006310">
    <property type="term" value="P:DNA recombination"/>
    <property type="evidence" value="ECO:0007669"/>
    <property type="project" value="UniProtKB-KW"/>
</dbReference>
<dbReference type="CDD" id="cd00796">
    <property type="entry name" value="INT_Rci_Hp1_C"/>
    <property type="match status" value="1"/>
</dbReference>
<evidence type="ECO:0000256" key="1">
    <source>
        <dbReference type="ARBA" id="ARBA00008857"/>
    </source>
</evidence>
<dbReference type="InterPro" id="IPR011010">
    <property type="entry name" value="DNA_brk_join_enz"/>
</dbReference>
<keyword evidence="3" id="KW-0238">DNA-binding</keyword>
<dbReference type="SUPFAM" id="SSF56349">
    <property type="entry name" value="DNA breaking-rejoining enzymes"/>
    <property type="match status" value="1"/>
</dbReference>
<evidence type="ECO:0000259" key="6">
    <source>
        <dbReference type="PROSITE" id="PS51898"/>
    </source>
</evidence>
<dbReference type="RefSeq" id="WP_072286071.1">
    <property type="nucleotide sequence ID" value="NZ_CP015455.1"/>
</dbReference>
<dbReference type="OrthoDB" id="5429327at2"/>
<dbReference type="PANTHER" id="PTHR30629:SF2">
    <property type="entry name" value="PROPHAGE INTEGRASE INTS-RELATED"/>
    <property type="match status" value="1"/>
</dbReference>
<keyword evidence="2" id="KW-0229">DNA integration</keyword>
<evidence type="ECO:0000313" key="8">
    <source>
        <dbReference type="Proteomes" id="UP000182264"/>
    </source>
</evidence>
<comment type="similarity">
    <text evidence="1">Belongs to the 'phage' integrase family.</text>
</comment>
<keyword evidence="4" id="KW-0233">DNA recombination</keyword>
<gene>
    <name evidence="7" type="ORF">A7E75_03750</name>
</gene>
<feature type="domain" description="Tyr recombinase" evidence="6">
    <location>
        <begin position="211"/>
        <end position="386"/>
    </location>
</feature>
<dbReference type="InterPro" id="IPR025166">
    <property type="entry name" value="Integrase_DNA_bind_dom"/>
</dbReference>
<organism evidence="7 8">
    <name type="scientific">Syntrophotalea acetylenica</name>
    <name type="common">Pelobacter acetylenicus</name>
    <dbReference type="NCBI Taxonomy" id="29542"/>
    <lineage>
        <taxon>Bacteria</taxon>
        <taxon>Pseudomonadati</taxon>
        <taxon>Thermodesulfobacteriota</taxon>
        <taxon>Desulfuromonadia</taxon>
        <taxon>Desulfuromonadales</taxon>
        <taxon>Syntrophotaleaceae</taxon>
        <taxon>Syntrophotalea</taxon>
    </lineage>
</organism>
<dbReference type="Pfam" id="PF00589">
    <property type="entry name" value="Phage_integrase"/>
    <property type="match status" value="1"/>
</dbReference>
<feature type="region of interest" description="Disordered" evidence="5">
    <location>
        <begin position="90"/>
        <end position="111"/>
    </location>
</feature>
<evidence type="ECO:0000256" key="5">
    <source>
        <dbReference type="SAM" id="MobiDB-lite"/>
    </source>
</evidence>